<evidence type="ECO:0000313" key="2">
    <source>
        <dbReference type="EMBL" id="GFG67388.1"/>
    </source>
</evidence>
<gene>
    <name evidence="2" type="ORF">MKUB_48780</name>
</gene>
<dbReference type="EMBL" id="BLKU01000005">
    <property type="protein sequence ID" value="GFG67388.1"/>
    <property type="molecule type" value="Genomic_DNA"/>
</dbReference>
<proteinExistence type="predicted"/>
<dbReference type="Proteomes" id="UP000465306">
    <property type="component" value="Unassembled WGS sequence"/>
</dbReference>
<reference evidence="2 3" key="1">
    <citation type="journal article" date="2019" name="Emerg. Microbes Infect.">
        <title>Comprehensive subspecies identification of 175 nontuberculous mycobacteria species based on 7547 genomic profiles.</title>
        <authorList>
            <person name="Matsumoto Y."/>
            <person name="Kinjo T."/>
            <person name="Motooka D."/>
            <person name="Nabeya D."/>
            <person name="Jung N."/>
            <person name="Uechi K."/>
            <person name="Horii T."/>
            <person name="Iida T."/>
            <person name="Fujita J."/>
            <person name="Nakamura S."/>
        </authorList>
    </citation>
    <scope>NUCLEOTIDE SEQUENCE [LARGE SCALE GENOMIC DNA]</scope>
    <source>
        <strain evidence="2 3">JCM 13573</strain>
    </source>
</reference>
<comment type="caution">
    <text evidence="2">The sequence shown here is derived from an EMBL/GenBank/DDBJ whole genome shotgun (WGS) entry which is preliminary data.</text>
</comment>
<evidence type="ECO:0000256" key="1">
    <source>
        <dbReference type="SAM" id="MobiDB-lite"/>
    </source>
</evidence>
<protein>
    <recommendedName>
        <fullName evidence="4">Secreted protein</fullName>
    </recommendedName>
</protein>
<organism evidence="2 3">
    <name type="scientific">Mycobacterium kubicae</name>
    <dbReference type="NCBI Taxonomy" id="120959"/>
    <lineage>
        <taxon>Bacteria</taxon>
        <taxon>Bacillati</taxon>
        <taxon>Actinomycetota</taxon>
        <taxon>Actinomycetes</taxon>
        <taxon>Mycobacteriales</taxon>
        <taxon>Mycobacteriaceae</taxon>
        <taxon>Mycobacterium</taxon>
        <taxon>Mycobacterium simiae complex</taxon>
    </lineage>
</organism>
<feature type="compositionally biased region" description="Basic and acidic residues" evidence="1">
    <location>
        <begin position="1"/>
        <end position="15"/>
    </location>
</feature>
<sequence>MSRAQEVRDGAETGSRRGSPTMVVVRPSFTVAVAGLVAALLATPAGTGHAVTPAWNGKYSLVRYAVDKTGTSKAAGQAEPTFSADYVFTTTCASSQCIATATNGPTPENPTLPQPSHYVWDGSKWVEHFDFQWDCFMGDGVPKAWAPAQSWAFYTPQADGTLRGTWHTDILSGPCRGSVEMPVAALRL</sequence>
<feature type="region of interest" description="Disordered" evidence="1">
    <location>
        <begin position="1"/>
        <end position="20"/>
    </location>
</feature>
<accession>A0ABQ1BUI1</accession>
<evidence type="ECO:0000313" key="3">
    <source>
        <dbReference type="Proteomes" id="UP000465306"/>
    </source>
</evidence>
<evidence type="ECO:0008006" key="4">
    <source>
        <dbReference type="Google" id="ProtNLM"/>
    </source>
</evidence>
<keyword evidence="3" id="KW-1185">Reference proteome</keyword>
<name>A0ABQ1BUI1_9MYCO</name>